<protein>
    <submittedName>
        <fullName evidence="12">ABC transporter ATP-binding protein</fullName>
    </submittedName>
</protein>
<keyword evidence="9" id="KW-0472">Membrane</keyword>
<evidence type="ECO:0000313" key="12">
    <source>
        <dbReference type="EMBL" id="TWX65349.1"/>
    </source>
</evidence>
<keyword evidence="5" id="KW-1003">Cell membrane</keyword>
<comment type="similarity">
    <text evidence="2">Belongs to the ABC transporter superfamily.</text>
</comment>
<dbReference type="Proteomes" id="UP000321917">
    <property type="component" value="Unassembled WGS sequence"/>
</dbReference>
<dbReference type="FunFam" id="3.40.50.300:FF:000589">
    <property type="entry name" value="ABC transporter, ATP-binding subunit"/>
    <property type="match status" value="1"/>
</dbReference>
<gene>
    <name evidence="11" type="ORF">ESZ26_14975</name>
    <name evidence="12" type="ORF">ESZ27_12540</name>
</gene>
<dbReference type="Gene3D" id="3.40.50.300">
    <property type="entry name" value="P-loop containing nucleotide triphosphate hydrolases"/>
    <property type="match status" value="1"/>
</dbReference>
<evidence type="ECO:0000256" key="4">
    <source>
        <dbReference type="ARBA" id="ARBA00022458"/>
    </source>
</evidence>
<dbReference type="InterPro" id="IPR017871">
    <property type="entry name" value="ABC_transporter-like_CS"/>
</dbReference>
<evidence type="ECO:0000256" key="1">
    <source>
        <dbReference type="ARBA" id="ARBA00004236"/>
    </source>
</evidence>
<dbReference type="GO" id="GO:0005886">
    <property type="term" value="C:plasma membrane"/>
    <property type="evidence" value="ECO:0007669"/>
    <property type="project" value="UniProtKB-SubCell"/>
</dbReference>
<dbReference type="OrthoDB" id="9775490at2"/>
<dbReference type="PROSITE" id="PS50893">
    <property type="entry name" value="ABC_TRANSPORTER_2"/>
    <property type="match status" value="1"/>
</dbReference>
<evidence type="ECO:0000256" key="7">
    <source>
        <dbReference type="ARBA" id="ARBA00022840"/>
    </source>
</evidence>
<feature type="domain" description="ABC transporter" evidence="10">
    <location>
        <begin position="16"/>
        <end position="238"/>
    </location>
</feature>
<dbReference type="AlphaFoldDB" id="A0A5C6Q919"/>
<evidence type="ECO:0000256" key="2">
    <source>
        <dbReference type="ARBA" id="ARBA00005417"/>
    </source>
</evidence>
<dbReference type="InterPro" id="IPR003593">
    <property type="entry name" value="AAA+_ATPase"/>
</dbReference>
<evidence type="ECO:0000256" key="3">
    <source>
        <dbReference type="ARBA" id="ARBA00022448"/>
    </source>
</evidence>
<keyword evidence="3" id="KW-0813">Transport</keyword>
<evidence type="ECO:0000256" key="6">
    <source>
        <dbReference type="ARBA" id="ARBA00022741"/>
    </source>
</evidence>
<dbReference type="InterPro" id="IPR003439">
    <property type="entry name" value="ABC_transporter-like_ATP-bd"/>
</dbReference>
<proteinExistence type="inferred from homology"/>
<evidence type="ECO:0000256" key="8">
    <source>
        <dbReference type="ARBA" id="ARBA00022967"/>
    </source>
</evidence>
<keyword evidence="13" id="KW-1185">Reference proteome</keyword>
<sequence length="304" mass="34204">MTQGQERVGQTKNDVIEVNNLVKSYKGVQAVDDISFTITKGHCFGLLGPNGAGKTTTIEIMEGIIPATSGEVLYSGKSIGKDISQQIGIQFQSTALQDFLTVQETLNLFTAFYDNTLPHAQLIELCGLKDFLDRDNRLLSGGQRQRLLLALALINDPDIIFLDEPTTGLDPQARRNFWQLIKNIKAQNKTVILTTHYMDEAEQLCDEVVIMDNGKIIESGTPNRLLAKHFQEVFIYLPKEQVPQELIEKHQWTIEHERVEITTQHVEETISLLIAEQIPLEGLQVKSPNLDDLFLKLTGHSLRE</sequence>
<dbReference type="GO" id="GO:0016887">
    <property type="term" value="F:ATP hydrolysis activity"/>
    <property type="evidence" value="ECO:0007669"/>
    <property type="project" value="InterPro"/>
</dbReference>
<dbReference type="EMBL" id="VOLR01000023">
    <property type="protein sequence ID" value="TWX56375.1"/>
    <property type="molecule type" value="Genomic_DNA"/>
</dbReference>
<comment type="caution">
    <text evidence="12">The sequence shown here is derived from an EMBL/GenBank/DDBJ whole genome shotgun (WGS) entry which is preliminary data.</text>
</comment>
<dbReference type="EMBL" id="VOLQ01000024">
    <property type="protein sequence ID" value="TWX65349.1"/>
    <property type="molecule type" value="Genomic_DNA"/>
</dbReference>
<keyword evidence="4" id="KW-0536">Nodulation</keyword>
<evidence type="ECO:0000256" key="9">
    <source>
        <dbReference type="ARBA" id="ARBA00023136"/>
    </source>
</evidence>
<dbReference type="Proteomes" id="UP000321525">
    <property type="component" value="Unassembled WGS sequence"/>
</dbReference>
<dbReference type="PANTHER" id="PTHR42711:SF5">
    <property type="entry name" value="ABC TRANSPORTER ATP-BINDING PROTEIN NATA"/>
    <property type="match status" value="1"/>
</dbReference>
<evidence type="ECO:0000259" key="10">
    <source>
        <dbReference type="PROSITE" id="PS50893"/>
    </source>
</evidence>
<keyword evidence="7 12" id="KW-0067">ATP-binding</keyword>
<evidence type="ECO:0000313" key="14">
    <source>
        <dbReference type="Proteomes" id="UP000321917"/>
    </source>
</evidence>
<evidence type="ECO:0000256" key="5">
    <source>
        <dbReference type="ARBA" id="ARBA00022475"/>
    </source>
</evidence>
<reference evidence="12 14" key="1">
    <citation type="submission" date="2019-07" db="EMBL/GenBank/DDBJ databases">
        <title>Genomes of sea-ice associated Colwellia species.</title>
        <authorList>
            <person name="Bowman J.P."/>
        </authorList>
    </citation>
    <scope>NUCLEOTIDE SEQUENCE [LARGE SCALE GENOMIC DNA]</scope>
    <source>
        <strain evidence="11 13">ACAM 607</strain>
        <strain evidence="12 14">IC036</strain>
    </source>
</reference>
<dbReference type="SMART" id="SM00382">
    <property type="entry name" value="AAA"/>
    <property type="match status" value="1"/>
</dbReference>
<dbReference type="Pfam" id="PF00005">
    <property type="entry name" value="ABC_tran"/>
    <property type="match status" value="1"/>
</dbReference>
<name>A0A5C6Q919_9GAMM</name>
<evidence type="ECO:0000313" key="13">
    <source>
        <dbReference type="Proteomes" id="UP000321525"/>
    </source>
</evidence>
<comment type="subcellular location">
    <subcellularLocation>
        <location evidence="1">Cell membrane</location>
    </subcellularLocation>
</comment>
<keyword evidence="6" id="KW-0547">Nucleotide-binding</keyword>
<dbReference type="PANTHER" id="PTHR42711">
    <property type="entry name" value="ABC TRANSPORTER ATP-BINDING PROTEIN"/>
    <property type="match status" value="1"/>
</dbReference>
<organism evidence="12 14">
    <name type="scientific">Colwellia hornerae</name>
    <dbReference type="NCBI Taxonomy" id="89402"/>
    <lineage>
        <taxon>Bacteria</taxon>
        <taxon>Pseudomonadati</taxon>
        <taxon>Pseudomonadota</taxon>
        <taxon>Gammaproteobacteria</taxon>
        <taxon>Alteromonadales</taxon>
        <taxon>Colwelliaceae</taxon>
        <taxon>Colwellia</taxon>
    </lineage>
</organism>
<dbReference type="InterPro" id="IPR027417">
    <property type="entry name" value="P-loop_NTPase"/>
</dbReference>
<keyword evidence="8" id="KW-1278">Translocase</keyword>
<dbReference type="GO" id="GO:0005524">
    <property type="term" value="F:ATP binding"/>
    <property type="evidence" value="ECO:0007669"/>
    <property type="project" value="UniProtKB-KW"/>
</dbReference>
<accession>A0A5C6Q919</accession>
<dbReference type="InterPro" id="IPR050763">
    <property type="entry name" value="ABC_transporter_ATP-binding"/>
</dbReference>
<dbReference type="RefSeq" id="WP_146800272.1">
    <property type="nucleotide sequence ID" value="NZ_VOLP01000022.1"/>
</dbReference>
<dbReference type="SUPFAM" id="SSF52540">
    <property type="entry name" value="P-loop containing nucleoside triphosphate hydrolases"/>
    <property type="match status" value="1"/>
</dbReference>
<dbReference type="PROSITE" id="PS00211">
    <property type="entry name" value="ABC_TRANSPORTER_1"/>
    <property type="match status" value="1"/>
</dbReference>
<evidence type="ECO:0000313" key="11">
    <source>
        <dbReference type="EMBL" id="TWX56375.1"/>
    </source>
</evidence>